<evidence type="ECO:0000256" key="8">
    <source>
        <dbReference type="ARBA" id="ARBA00022763"/>
    </source>
</evidence>
<sequence>MTPSSARAANYNKHITDQLEILLRRNEVGSDEASKWRALGYRKAISAIRRFPEKIKSVRHIEEAKLNGVGEKILSKIEQILRTGTCDAVKNKPEWEDSVFTFMRIHGVGPSIAREWYYKGYRTLDDVRADTKGLVSRQQKIGLKYFEDLAIRIPREEVTDAFETVSRVAKIVVPGIELHCMGSYRRGAVTSGDIDIILTHPNPPLNRGMHPLTAIVTQLTCTGFLIDDLHQGPYDTKYMGICRLSRPGSRARRLDLLWVPYDELGASLLYFTGSDIFNRSMRLLANKKGMSLSQHGLYANVIRHKGEKITEGTRIAGATEQEVFDILGIPYLCVDFFFTIFRTNGLLTF</sequence>
<dbReference type="Gene3D" id="1.10.150.110">
    <property type="entry name" value="DNA polymerase beta, N-terminal domain-like"/>
    <property type="match status" value="1"/>
</dbReference>
<dbReference type="InterPro" id="IPR037160">
    <property type="entry name" value="DNA_Pol_thumb_sf"/>
</dbReference>
<comment type="catalytic activity">
    <reaction evidence="14 16">
        <text>DNA(n) + a 2'-deoxyribonucleoside 5'-triphosphate = DNA(n+1) + diphosphate</text>
        <dbReference type="Rhea" id="RHEA:22508"/>
        <dbReference type="Rhea" id="RHEA-COMP:17339"/>
        <dbReference type="Rhea" id="RHEA-COMP:17340"/>
        <dbReference type="ChEBI" id="CHEBI:33019"/>
        <dbReference type="ChEBI" id="CHEBI:61560"/>
        <dbReference type="ChEBI" id="CHEBI:173112"/>
        <dbReference type="EC" id="2.7.7.7"/>
    </reaction>
</comment>
<dbReference type="InterPro" id="IPR002008">
    <property type="entry name" value="DNA_pol_X_beta-like"/>
</dbReference>
<dbReference type="GO" id="GO:0006260">
    <property type="term" value="P:DNA replication"/>
    <property type="evidence" value="ECO:0007669"/>
    <property type="project" value="UniProtKB-KW"/>
</dbReference>
<feature type="domain" description="DNA-directed DNA polymerase X" evidence="17">
    <location>
        <begin position="10"/>
        <end position="332"/>
    </location>
</feature>
<evidence type="ECO:0000256" key="6">
    <source>
        <dbReference type="ARBA" id="ARBA00022705"/>
    </source>
</evidence>
<evidence type="ECO:0000256" key="12">
    <source>
        <dbReference type="ARBA" id="ARBA00023239"/>
    </source>
</evidence>
<dbReference type="GO" id="GO:0006303">
    <property type="term" value="P:double-strand break repair via nonhomologous end joining"/>
    <property type="evidence" value="ECO:0007669"/>
    <property type="project" value="TreeGrafter"/>
</dbReference>
<keyword evidence="6" id="KW-0235">DNA replication</keyword>
<proteinExistence type="inferred from homology"/>
<dbReference type="STRING" id="765915.A0A1Y2I5Q4"/>
<evidence type="ECO:0000256" key="9">
    <source>
        <dbReference type="ARBA" id="ARBA00022932"/>
    </source>
</evidence>
<dbReference type="SMART" id="SM00483">
    <property type="entry name" value="POLXc"/>
    <property type="match status" value="1"/>
</dbReference>
<keyword evidence="4 16" id="KW-0808">Transferase</keyword>
<dbReference type="Pfam" id="PF14716">
    <property type="entry name" value="HHH_8"/>
    <property type="match status" value="1"/>
</dbReference>
<dbReference type="Pfam" id="PF10391">
    <property type="entry name" value="DNA_pol_lambd_f"/>
    <property type="match status" value="1"/>
</dbReference>
<dbReference type="PRINTS" id="PR00870">
    <property type="entry name" value="DNAPOLXBETA"/>
</dbReference>
<dbReference type="Gene3D" id="3.30.210.10">
    <property type="entry name" value="DNA polymerase, thumb domain"/>
    <property type="match status" value="1"/>
</dbReference>
<dbReference type="GO" id="GO:0003677">
    <property type="term" value="F:DNA binding"/>
    <property type="evidence" value="ECO:0007669"/>
    <property type="project" value="UniProtKB-UniRule"/>
</dbReference>
<dbReference type="FunFam" id="1.10.150.20:FF:000010">
    <property type="entry name" value="DNA polymerase lambda"/>
    <property type="match status" value="1"/>
</dbReference>
<dbReference type="Pfam" id="PF14791">
    <property type="entry name" value="DNA_pol_B_thumb"/>
    <property type="match status" value="1"/>
</dbReference>
<dbReference type="Pfam" id="PF14792">
    <property type="entry name" value="DNA_pol_B_palm"/>
    <property type="match status" value="1"/>
</dbReference>
<evidence type="ECO:0000256" key="3">
    <source>
        <dbReference type="ARBA" id="ARBA00022634"/>
    </source>
</evidence>
<dbReference type="EC" id="2.7.7.7" evidence="16"/>
<evidence type="ECO:0000256" key="7">
    <source>
        <dbReference type="ARBA" id="ARBA00022723"/>
    </source>
</evidence>
<evidence type="ECO:0000256" key="2">
    <source>
        <dbReference type="ARBA" id="ARBA00008323"/>
    </source>
</evidence>
<name>A0A1Y2I5Q4_9FUNG</name>
<protein>
    <recommendedName>
        <fullName evidence="16">DNA polymerase</fullName>
        <ecNumber evidence="16">2.7.7.7</ecNumber>
    </recommendedName>
</protein>
<keyword evidence="19" id="KW-1185">Reference proteome</keyword>
<evidence type="ECO:0000256" key="10">
    <source>
        <dbReference type="ARBA" id="ARBA00023125"/>
    </source>
</evidence>
<evidence type="ECO:0000256" key="11">
    <source>
        <dbReference type="ARBA" id="ARBA00023204"/>
    </source>
</evidence>
<dbReference type="InterPro" id="IPR029398">
    <property type="entry name" value="PolB_thumb"/>
</dbReference>
<dbReference type="CDD" id="cd00141">
    <property type="entry name" value="NT_POLXc"/>
    <property type="match status" value="1"/>
</dbReference>
<comment type="caution">
    <text evidence="18">The sequence shown here is derived from an EMBL/GenBank/DDBJ whole genome shotgun (WGS) entry which is preliminary data.</text>
</comment>
<evidence type="ECO:0000256" key="16">
    <source>
        <dbReference type="RuleBase" id="RU366014"/>
    </source>
</evidence>
<evidence type="ECO:0000256" key="1">
    <source>
        <dbReference type="ARBA" id="ARBA00004123"/>
    </source>
</evidence>
<comment type="subcellular location">
    <subcellularLocation>
        <location evidence="1 16">Nucleus</location>
    </subcellularLocation>
</comment>
<dbReference type="SUPFAM" id="SSF81585">
    <property type="entry name" value="PsbU/PolX domain-like"/>
    <property type="match status" value="1"/>
</dbReference>
<dbReference type="EMBL" id="MCFL01000002">
    <property type="protein sequence ID" value="ORZ40842.1"/>
    <property type="molecule type" value="Genomic_DNA"/>
</dbReference>
<dbReference type="PROSITE" id="PS00522">
    <property type="entry name" value="DNA_POLYMERASE_X"/>
    <property type="match status" value="1"/>
</dbReference>
<keyword evidence="5 16" id="KW-0548">Nucleotidyltransferase</keyword>
<keyword evidence="3" id="KW-0237">DNA synthesis</keyword>
<keyword evidence="10" id="KW-0238">DNA-binding</keyword>
<organism evidence="18 19">
    <name type="scientific">Catenaria anguillulae PL171</name>
    <dbReference type="NCBI Taxonomy" id="765915"/>
    <lineage>
        <taxon>Eukaryota</taxon>
        <taxon>Fungi</taxon>
        <taxon>Fungi incertae sedis</taxon>
        <taxon>Blastocladiomycota</taxon>
        <taxon>Blastocladiomycetes</taxon>
        <taxon>Blastocladiales</taxon>
        <taxon>Catenariaceae</taxon>
        <taxon>Catenaria</taxon>
    </lineage>
</organism>
<keyword evidence="9 16" id="KW-0239">DNA-directed DNA polymerase</keyword>
<gene>
    <name evidence="18" type="ORF">BCR44DRAFT_410621</name>
</gene>
<dbReference type="InterPro" id="IPR022312">
    <property type="entry name" value="DNA_pol_X"/>
</dbReference>
<comment type="similarity">
    <text evidence="2 16">Belongs to the DNA polymerase type-X family.</text>
</comment>
<feature type="active site" description="Nucleophile; Schiff-base intermediate with DNA; for 5'-dRP lyase activity" evidence="15">
    <location>
        <position position="76"/>
    </location>
</feature>
<dbReference type="SUPFAM" id="SSF47802">
    <property type="entry name" value="DNA polymerase beta, N-terminal domain-like"/>
    <property type="match status" value="1"/>
</dbReference>
<accession>A0A1Y2I5Q4</accession>
<keyword evidence="13 16" id="KW-0539">Nucleus</keyword>
<keyword evidence="11 16" id="KW-0234">DNA repair</keyword>
<evidence type="ECO:0000256" key="15">
    <source>
        <dbReference type="PIRSR" id="PIRSR622312-50"/>
    </source>
</evidence>
<dbReference type="InterPro" id="IPR002054">
    <property type="entry name" value="DNA-dir_DNA_pol_X"/>
</dbReference>
<evidence type="ECO:0000259" key="17">
    <source>
        <dbReference type="SMART" id="SM00483"/>
    </source>
</evidence>
<dbReference type="InterPro" id="IPR018944">
    <property type="entry name" value="DNA_pol_lambd_fingers_domain"/>
</dbReference>
<dbReference type="PANTHER" id="PTHR11276:SF28">
    <property type="entry name" value="DNA POLYMERASE LAMBDA"/>
    <property type="match status" value="1"/>
</dbReference>
<dbReference type="Gene3D" id="3.30.460.10">
    <property type="entry name" value="Beta Polymerase, domain 2"/>
    <property type="match status" value="1"/>
</dbReference>
<dbReference type="GO" id="GO:0046872">
    <property type="term" value="F:metal ion binding"/>
    <property type="evidence" value="ECO:0007669"/>
    <property type="project" value="UniProtKB-UniRule"/>
</dbReference>
<dbReference type="GO" id="GO:0016829">
    <property type="term" value="F:lyase activity"/>
    <property type="evidence" value="ECO:0007669"/>
    <property type="project" value="UniProtKB-KW"/>
</dbReference>
<evidence type="ECO:0000313" key="18">
    <source>
        <dbReference type="EMBL" id="ORZ40842.1"/>
    </source>
</evidence>
<dbReference type="InterPro" id="IPR019843">
    <property type="entry name" value="DNA_pol-X_BS"/>
</dbReference>
<evidence type="ECO:0000256" key="5">
    <source>
        <dbReference type="ARBA" id="ARBA00022695"/>
    </source>
</evidence>
<dbReference type="InterPro" id="IPR027421">
    <property type="entry name" value="DNA_pol_lamdba_lyase_dom_sf"/>
</dbReference>
<dbReference type="OrthoDB" id="205514at2759"/>
<evidence type="ECO:0000256" key="14">
    <source>
        <dbReference type="ARBA" id="ARBA00049244"/>
    </source>
</evidence>
<evidence type="ECO:0000256" key="13">
    <source>
        <dbReference type="ARBA" id="ARBA00023242"/>
    </source>
</evidence>
<reference evidence="18 19" key="1">
    <citation type="submission" date="2016-07" db="EMBL/GenBank/DDBJ databases">
        <title>Pervasive Adenine N6-methylation of Active Genes in Fungi.</title>
        <authorList>
            <consortium name="DOE Joint Genome Institute"/>
            <person name="Mondo S.J."/>
            <person name="Dannebaum R.O."/>
            <person name="Kuo R.C."/>
            <person name="Labutti K."/>
            <person name="Haridas S."/>
            <person name="Kuo A."/>
            <person name="Salamov A."/>
            <person name="Ahrendt S.R."/>
            <person name="Lipzen A."/>
            <person name="Sullivan W."/>
            <person name="Andreopoulos W.B."/>
            <person name="Clum A."/>
            <person name="Lindquist E."/>
            <person name="Daum C."/>
            <person name="Ramamoorthy G.K."/>
            <person name="Gryganskyi A."/>
            <person name="Culley D."/>
            <person name="Magnuson J.K."/>
            <person name="James T.Y."/>
            <person name="O'Malley M.A."/>
            <person name="Stajich J.E."/>
            <person name="Spatafora J.W."/>
            <person name="Visel A."/>
            <person name="Grigoriev I.V."/>
        </authorList>
    </citation>
    <scope>NUCLEOTIDE SEQUENCE [LARGE SCALE GENOMIC DNA]</scope>
    <source>
        <strain evidence="18 19">PL171</strain>
    </source>
</reference>
<dbReference type="Proteomes" id="UP000193411">
    <property type="component" value="Unassembled WGS sequence"/>
</dbReference>
<evidence type="ECO:0000256" key="4">
    <source>
        <dbReference type="ARBA" id="ARBA00022679"/>
    </source>
</evidence>
<dbReference type="InterPro" id="IPR010996">
    <property type="entry name" value="HHH_MUS81"/>
</dbReference>
<dbReference type="InterPro" id="IPR028207">
    <property type="entry name" value="DNA_pol_B_palm_palm"/>
</dbReference>
<dbReference type="GO" id="GO:0005634">
    <property type="term" value="C:nucleus"/>
    <property type="evidence" value="ECO:0007669"/>
    <property type="project" value="UniProtKB-SubCell"/>
</dbReference>
<keyword evidence="7" id="KW-0479">Metal-binding</keyword>
<dbReference type="InterPro" id="IPR043519">
    <property type="entry name" value="NT_sf"/>
</dbReference>
<evidence type="ECO:0000313" key="19">
    <source>
        <dbReference type="Proteomes" id="UP000193411"/>
    </source>
</evidence>
<dbReference type="PRINTS" id="PR00869">
    <property type="entry name" value="DNAPOLX"/>
</dbReference>
<keyword evidence="12" id="KW-0456">Lyase</keyword>
<dbReference type="AlphaFoldDB" id="A0A1Y2I5Q4"/>
<dbReference type="SUPFAM" id="SSF81301">
    <property type="entry name" value="Nucleotidyltransferase"/>
    <property type="match status" value="1"/>
</dbReference>
<comment type="function">
    <text evidence="16">DNA polymerase that functions in several pathways of DNA repair. Involved in base excision repair (BER) responsible for repair of lesions that give rise to abasic (AP) sites in DNA. Also contributes to DNA double-strand break repair by non-homologous end joining and homologous recombination. Has both template-dependent and template-independent (terminal transferase) DNA polymerase activities. Has also a 5'-deoxyribose-5-phosphate lyase (dRP lyase) activity.</text>
</comment>
<keyword evidence="8 16" id="KW-0227">DNA damage</keyword>
<dbReference type="GO" id="GO:0003887">
    <property type="term" value="F:DNA-directed DNA polymerase activity"/>
    <property type="evidence" value="ECO:0007669"/>
    <property type="project" value="UniProtKB-UniRule"/>
</dbReference>
<dbReference type="Gene3D" id="1.10.150.20">
    <property type="entry name" value="5' to 3' exonuclease, C-terminal subdomain"/>
    <property type="match status" value="1"/>
</dbReference>
<dbReference type="PANTHER" id="PTHR11276">
    <property type="entry name" value="DNA POLYMERASE TYPE-X FAMILY MEMBER"/>
    <property type="match status" value="1"/>
</dbReference>